<dbReference type="InterPro" id="IPR012341">
    <property type="entry name" value="6hp_glycosidase-like_sf"/>
</dbReference>
<sequence length="395" mass="43828">MLASLLLAAFFFPVHLVKGQIPSELLSPLGPQKILAAERARPNLRWPQYTNAGGQWLWFDSGAWTSGFFPATHYALNSRRIQCGANDRNGLNIADWRALGINSSRGLPLDASKVGHDVGFISFPFVEELALNPNDATAIRSINSLASALAGRFSERVGCTRSWDTSDPTQFTVIIDNMMNLELLFASARLTGNQNLRNIAVRHADTTMANHIRADGGSWHVIDYNSTSGNVIRKRTAQGYSDSSTWTRGQSWGIYGFANMYRLTGDVKYLDTARRMARFFINNLPSDGVVPWDFNAPLNPTRPADSSAAALVANALLLIARQETDQGQIKYWTDNAIRILNSITRVAWKANWQSLLSNGTVHKPQNNQNTGTVYGDYYYLLAGNELIRRQLVSCP</sequence>
<evidence type="ECO:0000256" key="2">
    <source>
        <dbReference type="ARBA" id="ARBA00038358"/>
    </source>
</evidence>
<gene>
    <name evidence="4" type="ORF">FA15DRAFT_679007</name>
</gene>
<name>A0A5C3L3L8_COPMA</name>
<evidence type="ECO:0000313" key="4">
    <source>
        <dbReference type="EMBL" id="TFK27350.1"/>
    </source>
</evidence>
<reference evidence="4 5" key="1">
    <citation type="journal article" date="2019" name="Nat. Ecol. Evol.">
        <title>Megaphylogeny resolves global patterns of mushroom evolution.</title>
        <authorList>
            <person name="Varga T."/>
            <person name="Krizsan K."/>
            <person name="Foldi C."/>
            <person name="Dima B."/>
            <person name="Sanchez-Garcia M."/>
            <person name="Sanchez-Ramirez S."/>
            <person name="Szollosi G.J."/>
            <person name="Szarkandi J.G."/>
            <person name="Papp V."/>
            <person name="Albert L."/>
            <person name="Andreopoulos W."/>
            <person name="Angelini C."/>
            <person name="Antonin V."/>
            <person name="Barry K.W."/>
            <person name="Bougher N.L."/>
            <person name="Buchanan P."/>
            <person name="Buyck B."/>
            <person name="Bense V."/>
            <person name="Catcheside P."/>
            <person name="Chovatia M."/>
            <person name="Cooper J."/>
            <person name="Damon W."/>
            <person name="Desjardin D."/>
            <person name="Finy P."/>
            <person name="Geml J."/>
            <person name="Haridas S."/>
            <person name="Hughes K."/>
            <person name="Justo A."/>
            <person name="Karasinski D."/>
            <person name="Kautmanova I."/>
            <person name="Kiss B."/>
            <person name="Kocsube S."/>
            <person name="Kotiranta H."/>
            <person name="LaButti K.M."/>
            <person name="Lechner B.E."/>
            <person name="Liimatainen K."/>
            <person name="Lipzen A."/>
            <person name="Lukacs Z."/>
            <person name="Mihaltcheva S."/>
            <person name="Morgado L.N."/>
            <person name="Niskanen T."/>
            <person name="Noordeloos M.E."/>
            <person name="Ohm R.A."/>
            <person name="Ortiz-Santana B."/>
            <person name="Ovrebo C."/>
            <person name="Racz N."/>
            <person name="Riley R."/>
            <person name="Savchenko A."/>
            <person name="Shiryaev A."/>
            <person name="Soop K."/>
            <person name="Spirin V."/>
            <person name="Szebenyi C."/>
            <person name="Tomsovsky M."/>
            <person name="Tulloss R.E."/>
            <person name="Uehling J."/>
            <person name="Grigoriev I.V."/>
            <person name="Vagvolgyi C."/>
            <person name="Papp T."/>
            <person name="Martin F.M."/>
            <person name="Miettinen O."/>
            <person name="Hibbett D.S."/>
            <person name="Nagy L.G."/>
        </authorList>
    </citation>
    <scope>NUCLEOTIDE SEQUENCE [LARGE SCALE GENOMIC DNA]</scope>
    <source>
        <strain evidence="4 5">CBS 121175</strain>
    </source>
</reference>
<accession>A0A5C3L3L8</accession>
<comment type="similarity">
    <text evidence="2">Belongs to the glycosyl hydrolase 88 family.</text>
</comment>
<dbReference type="GO" id="GO:0000272">
    <property type="term" value="P:polysaccharide catabolic process"/>
    <property type="evidence" value="ECO:0007669"/>
    <property type="project" value="TreeGrafter"/>
</dbReference>
<protein>
    <submittedName>
        <fullName evidence="4">Glucuronyl hydrolase</fullName>
    </submittedName>
</protein>
<dbReference type="AlphaFoldDB" id="A0A5C3L3L8"/>
<evidence type="ECO:0000313" key="5">
    <source>
        <dbReference type="Proteomes" id="UP000307440"/>
    </source>
</evidence>
<feature type="signal peptide" evidence="3">
    <location>
        <begin position="1"/>
        <end position="19"/>
    </location>
</feature>
<dbReference type="EMBL" id="ML210165">
    <property type="protein sequence ID" value="TFK27350.1"/>
    <property type="molecule type" value="Genomic_DNA"/>
</dbReference>
<dbReference type="OrthoDB" id="2317065at2759"/>
<dbReference type="InterPro" id="IPR008928">
    <property type="entry name" value="6-hairpin_glycosidase_sf"/>
</dbReference>
<proteinExistence type="inferred from homology"/>
<organism evidence="4 5">
    <name type="scientific">Coprinopsis marcescibilis</name>
    <name type="common">Agaric fungus</name>
    <name type="synonym">Psathyrella marcescibilis</name>
    <dbReference type="NCBI Taxonomy" id="230819"/>
    <lineage>
        <taxon>Eukaryota</taxon>
        <taxon>Fungi</taxon>
        <taxon>Dikarya</taxon>
        <taxon>Basidiomycota</taxon>
        <taxon>Agaricomycotina</taxon>
        <taxon>Agaricomycetes</taxon>
        <taxon>Agaricomycetidae</taxon>
        <taxon>Agaricales</taxon>
        <taxon>Agaricineae</taxon>
        <taxon>Psathyrellaceae</taxon>
        <taxon>Coprinopsis</taxon>
    </lineage>
</organism>
<keyword evidence="5" id="KW-1185">Reference proteome</keyword>
<keyword evidence="3" id="KW-0732">Signal</keyword>
<dbReference type="InterPro" id="IPR052369">
    <property type="entry name" value="UG_Glycosaminoglycan_Hydrolase"/>
</dbReference>
<keyword evidence="1 4" id="KW-0378">Hydrolase</keyword>
<dbReference type="Proteomes" id="UP000307440">
    <property type="component" value="Unassembled WGS sequence"/>
</dbReference>
<evidence type="ECO:0000256" key="3">
    <source>
        <dbReference type="SAM" id="SignalP"/>
    </source>
</evidence>
<dbReference type="Gene3D" id="1.50.10.10">
    <property type="match status" value="1"/>
</dbReference>
<dbReference type="PANTHER" id="PTHR36845">
    <property type="entry name" value="HYDROLASE, PUTATIVE (AFU_ORTHOLOGUE AFUA_7G05090)-RELATED"/>
    <property type="match status" value="1"/>
</dbReference>
<feature type="chain" id="PRO_5022858068" evidence="3">
    <location>
        <begin position="20"/>
        <end position="395"/>
    </location>
</feature>
<evidence type="ECO:0000256" key="1">
    <source>
        <dbReference type="ARBA" id="ARBA00022801"/>
    </source>
</evidence>
<dbReference type="SUPFAM" id="SSF48208">
    <property type="entry name" value="Six-hairpin glycosidases"/>
    <property type="match status" value="1"/>
</dbReference>
<dbReference type="GO" id="GO:0052757">
    <property type="term" value="F:chondroitin hydrolase activity"/>
    <property type="evidence" value="ECO:0007669"/>
    <property type="project" value="TreeGrafter"/>
</dbReference>
<dbReference type="PANTHER" id="PTHR36845:SF1">
    <property type="entry name" value="HYDROLASE, PUTATIVE (AFU_ORTHOLOGUE AFUA_7G05090)-RELATED"/>
    <property type="match status" value="1"/>
</dbReference>